<name>A0A6P1E9Q9_LENHI</name>
<gene>
    <name evidence="2" type="ORF">GQR93_12005</name>
</gene>
<feature type="transmembrane region" description="Helical" evidence="1">
    <location>
        <begin position="123"/>
        <end position="147"/>
    </location>
</feature>
<evidence type="ECO:0000313" key="3">
    <source>
        <dbReference type="Proteomes" id="UP000465035"/>
    </source>
</evidence>
<keyword evidence="1" id="KW-1133">Transmembrane helix</keyword>
<feature type="transmembrane region" description="Helical" evidence="1">
    <location>
        <begin position="85"/>
        <end position="116"/>
    </location>
</feature>
<reference evidence="2 3" key="1">
    <citation type="submission" date="2019-12" db="EMBL/GenBank/DDBJ databases">
        <title>Lactobacillus hilgardii FLUB.</title>
        <authorList>
            <person name="Gustaw K."/>
        </authorList>
    </citation>
    <scope>NUCLEOTIDE SEQUENCE [LARGE SCALE GENOMIC DNA]</scope>
    <source>
        <strain evidence="2 3">FLUB</strain>
    </source>
</reference>
<dbReference type="RefSeq" id="WP_159298799.1">
    <property type="nucleotide sequence ID" value="NZ_CP047121.1"/>
</dbReference>
<dbReference type="SMR" id="A0A6P1E9Q9"/>
<evidence type="ECO:0000256" key="1">
    <source>
        <dbReference type="SAM" id="Phobius"/>
    </source>
</evidence>
<organism evidence="2 3">
    <name type="scientific">Lentilactobacillus hilgardii</name>
    <name type="common">Lactobacillus hilgardii</name>
    <dbReference type="NCBI Taxonomy" id="1588"/>
    <lineage>
        <taxon>Bacteria</taxon>
        <taxon>Bacillati</taxon>
        <taxon>Bacillota</taxon>
        <taxon>Bacilli</taxon>
        <taxon>Lactobacillales</taxon>
        <taxon>Lactobacillaceae</taxon>
        <taxon>Lentilactobacillus</taxon>
    </lineage>
</organism>
<dbReference type="AlphaFoldDB" id="A0A6P1E9Q9"/>
<evidence type="ECO:0000313" key="2">
    <source>
        <dbReference type="EMBL" id="QHB52860.1"/>
    </source>
</evidence>
<keyword evidence="1" id="KW-0472">Membrane</keyword>
<accession>A0A6P1E9Q9</accession>
<protein>
    <submittedName>
        <fullName evidence="2">DUF1700 domain-containing protein</fullName>
    </submittedName>
</protein>
<sequence>MNHYMEEFKLLLDQLTVDERTEVTHFYQEYLQDGHFDSYNACVKELGTPRQLARKILADYSIKASTAPRTASSKKQRSKNDVKTIWLILLALFSSPVAIPLIVVAGALLVAVIAVAGALIISLIAIFFTAVISGLWSAAIGVSTILIQVWTGLFYLGIGLSFIGILVMLVPAFKNSIDRLIHKMTLFSKWLYDQIMPKNQAEKKRRGYQL</sequence>
<dbReference type="Proteomes" id="UP000465035">
    <property type="component" value="Chromosome"/>
</dbReference>
<keyword evidence="1" id="KW-0812">Transmembrane</keyword>
<feature type="transmembrane region" description="Helical" evidence="1">
    <location>
        <begin position="153"/>
        <end position="173"/>
    </location>
</feature>
<proteinExistence type="predicted"/>
<dbReference type="EMBL" id="CP047121">
    <property type="protein sequence ID" value="QHB52860.1"/>
    <property type="molecule type" value="Genomic_DNA"/>
</dbReference>
<dbReference type="GeneID" id="69059098"/>